<keyword evidence="2 4" id="KW-0479">Metal-binding</keyword>
<comment type="caution">
    <text evidence="5">The sequence shown here is derived from an EMBL/GenBank/DDBJ whole genome shotgun (WGS) entry which is preliminary data.</text>
</comment>
<dbReference type="PRINTS" id="PR00377">
    <property type="entry name" value="IMPHPHTASES"/>
</dbReference>
<dbReference type="eggNOG" id="COG0483">
    <property type="taxonomic scope" value="Bacteria"/>
</dbReference>
<protein>
    <submittedName>
        <fullName evidence="5">Inositol monophosphatase</fullName>
    </submittedName>
</protein>
<organism evidence="5 6">
    <name type="scientific">Roseivivax marinus</name>
    <dbReference type="NCBI Taxonomy" id="1379903"/>
    <lineage>
        <taxon>Bacteria</taxon>
        <taxon>Pseudomonadati</taxon>
        <taxon>Pseudomonadota</taxon>
        <taxon>Alphaproteobacteria</taxon>
        <taxon>Rhodobacterales</taxon>
        <taxon>Roseobacteraceae</taxon>
        <taxon>Roseivivax</taxon>
    </lineage>
</organism>
<dbReference type="GO" id="GO:0006020">
    <property type="term" value="P:inositol metabolic process"/>
    <property type="evidence" value="ECO:0007669"/>
    <property type="project" value="TreeGrafter"/>
</dbReference>
<evidence type="ECO:0000313" key="6">
    <source>
        <dbReference type="Proteomes" id="UP000019063"/>
    </source>
</evidence>
<evidence type="ECO:0000256" key="1">
    <source>
        <dbReference type="ARBA" id="ARBA00009759"/>
    </source>
</evidence>
<evidence type="ECO:0000256" key="4">
    <source>
        <dbReference type="PIRSR" id="PIRSR600760-2"/>
    </source>
</evidence>
<evidence type="ECO:0000313" key="5">
    <source>
        <dbReference type="EMBL" id="ETW10724.1"/>
    </source>
</evidence>
<dbReference type="GO" id="GO:0046854">
    <property type="term" value="P:phosphatidylinositol phosphate biosynthetic process"/>
    <property type="evidence" value="ECO:0007669"/>
    <property type="project" value="InterPro"/>
</dbReference>
<dbReference type="PROSITE" id="PS00630">
    <property type="entry name" value="IMP_2"/>
    <property type="match status" value="1"/>
</dbReference>
<dbReference type="GO" id="GO:0008934">
    <property type="term" value="F:inositol monophosphate 1-phosphatase activity"/>
    <property type="evidence" value="ECO:0007669"/>
    <property type="project" value="TreeGrafter"/>
</dbReference>
<name>W4HDA5_9RHOB</name>
<dbReference type="STRING" id="1379903.ATO8_20629"/>
<dbReference type="AlphaFoldDB" id="W4HDA5"/>
<keyword evidence="6" id="KW-1185">Reference proteome</keyword>
<reference evidence="5 6" key="1">
    <citation type="journal article" date="2014" name="Antonie Van Leeuwenhoek">
        <title>Roseivivax atlanticus sp. nov., isolated from surface seawater of the Atlantic Ocean.</title>
        <authorList>
            <person name="Li G."/>
            <person name="Lai Q."/>
            <person name="Liu X."/>
            <person name="Sun F."/>
            <person name="Shao Z."/>
        </authorList>
    </citation>
    <scope>NUCLEOTIDE SEQUENCE [LARGE SCALE GENOMIC DNA]</scope>
    <source>
        <strain evidence="5 6">22II-s10s</strain>
    </source>
</reference>
<dbReference type="GO" id="GO:0046872">
    <property type="term" value="F:metal ion binding"/>
    <property type="evidence" value="ECO:0007669"/>
    <property type="project" value="UniProtKB-KW"/>
</dbReference>
<feature type="binding site" evidence="4">
    <location>
        <position position="88"/>
    </location>
    <ligand>
        <name>Mg(2+)</name>
        <dbReference type="ChEBI" id="CHEBI:18420"/>
        <label>1</label>
        <note>catalytic</note>
    </ligand>
</feature>
<evidence type="ECO:0000256" key="2">
    <source>
        <dbReference type="ARBA" id="ARBA00022723"/>
    </source>
</evidence>
<dbReference type="Pfam" id="PF00459">
    <property type="entry name" value="Inositol_P"/>
    <property type="match status" value="1"/>
</dbReference>
<feature type="binding site" evidence="4">
    <location>
        <position position="206"/>
    </location>
    <ligand>
        <name>Mg(2+)</name>
        <dbReference type="ChEBI" id="CHEBI:18420"/>
        <label>1</label>
        <note>catalytic</note>
    </ligand>
</feature>
<evidence type="ECO:0000256" key="3">
    <source>
        <dbReference type="ARBA" id="ARBA00022842"/>
    </source>
</evidence>
<accession>W4HDA5</accession>
<dbReference type="Gene3D" id="3.40.190.80">
    <property type="match status" value="1"/>
</dbReference>
<proteinExistence type="inferred from homology"/>
<dbReference type="Gene3D" id="3.30.540.10">
    <property type="entry name" value="Fructose-1,6-Bisphosphatase, subunit A, domain 1"/>
    <property type="match status" value="1"/>
</dbReference>
<feature type="binding site" evidence="4">
    <location>
        <position position="85"/>
    </location>
    <ligand>
        <name>Mg(2+)</name>
        <dbReference type="ChEBI" id="CHEBI:18420"/>
        <label>1</label>
        <note>catalytic</note>
    </ligand>
</feature>
<dbReference type="InterPro" id="IPR000760">
    <property type="entry name" value="Inositol_monophosphatase-like"/>
</dbReference>
<dbReference type="Proteomes" id="UP000019063">
    <property type="component" value="Unassembled WGS sequence"/>
</dbReference>
<dbReference type="CDD" id="cd01638">
    <property type="entry name" value="CysQ"/>
    <property type="match status" value="1"/>
</dbReference>
<comment type="cofactor">
    <cofactor evidence="4">
        <name>Mg(2+)</name>
        <dbReference type="ChEBI" id="CHEBI:18420"/>
    </cofactor>
</comment>
<dbReference type="PATRIC" id="fig|1317118.6.peg.4221"/>
<feature type="binding site" evidence="4">
    <location>
        <position position="87"/>
    </location>
    <ligand>
        <name>Mg(2+)</name>
        <dbReference type="ChEBI" id="CHEBI:18420"/>
        <label>1</label>
        <note>catalytic</note>
    </ligand>
</feature>
<keyword evidence="3 4" id="KW-0460">Magnesium</keyword>
<dbReference type="PANTHER" id="PTHR20854:SF4">
    <property type="entry name" value="INOSITOL-1-MONOPHOSPHATASE-RELATED"/>
    <property type="match status" value="1"/>
</dbReference>
<dbReference type="SUPFAM" id="SSF56655">
    <property type="entry name" value="Carbohydrate phosphatase"/>
    <property type="match status" value="1"/>
</dbReference>
<sequence length="246" mass="26093">MPATDLDLLIDAAHRAAEVATRHIGGPLDIREKPGGQGPVTAADLAVNEVLADTLLSARPAYGWLSEESAHDPTRTLAPSTFIVDPIDGTRSFIDGDDIWAHSLAVCDGNEITAAVVYLPLVDKLYTASKGHGAYLNGAPIAPSARTGLEGAHVLATKPNMAPKFWPNGVPNVRRSHRPSLAYRMCLVAEGRFDAMFTFRETWEWDIAAGALVVQEAGANVTDGKGAALRFNSEAAKADGVWAGVK</sequence>
<dbReference type="GO" id="GO:0007165">
    <property type="term" value="P:signal transduction"/>
    <property type="evidence" value="ECO:0007669"/>
    <property type="project" value="TreeGrafter"/>
</dbReference>
<dbReference type="EMBL" id="AQQW01000026">
    <property type="protein sequence ID" value="ETW10724.1"/>
    <property type="molecule type" value="Genomic_DNA"/>
</dbReference>
<comment type="similarity">
    <text evidence="1">Belongs to the inositol monophosphatase superfamily.</text>
</comment>
<dbReference type="PANTHER" id="PTHR20854">
    <property type="entry name" value="INOSITOL MONOPHOSPHATASE"/>
    <property type="match status" value="1"/>
</dbReference>
<dbReference type="RefSeq" id="WP_051487975.1">
    <property type="nucleotide sequence ID" value="NZ_AQQW01000026.1"/>
</dbReference>
<gene>
    <name evidence="5" type="ORF">ATO8_20629</name>
</gene>
<feature type="binding site" evidence="4">
    <location>
        <position position="67"/>
    </location>
    <ligand>
        <name>Mg(2+)</name>
        <dbReference type="ChEBI" id="CHEBI:18420"/>
        <label>1</label>
        <note>catalytic</note>
    </ligand>
</feature>
<dbReference type="InterPro" id="IPR020550">
    <property type="entry name" value="Inositol_monophosphatase_CS"/>
</dbReference>